<comment type="subcellular location">
    <subcellularLocation>
        <location evidence="1">Cell membrane</location>
        <topology evidence="1">Single-pass membrane protein</topology>
    </subcellularLocation>
    <subcellularLocation>
        <location evidence="7">Cell membrane</location>
        <topology evidence="7">Single-pass type II membrane protein</topology>
    </subcellularLocation>
</comment>
<evidence type="ECO:0000256" key="2">
    <source>
        <dbReference type="ARBA" id="ARBA00005811"/>
    </source>
</evidence>
<proteinExistence type="inferred from homology"/>
<dbReference type="Proteomes" id="UP000025171">
    <property type="component" value="Unassembled WGS sequence"/>
</dbReference>
<keyword evidence="4 7" id="KW-0812">Transmembrane</keyword>
<keyword evidence="3" id="KW-1003">Cell membrane</keyword>
<organism evidence="9 10">
    <name type="scientific">Hyphomonas johnsonii MHS-2</name>
    <dbReference type="NCBI Taxonomy" id="1280950"/>
    <lineage>
        <taxon>Bacteria</taxon>
        <taxon>Pseudomonadati</taxon>
        <taxon>Pseudomonadota</taxon>
        <taxon>Alphaproteobacteria</taxon>
        <taxon>Hyphomonadales</taxon>
        <taxon>Hyphomonadaceae</taxon>
        <taxon>Hyphomonas</taxon>
    </lineage>
</organism>
<keyword evidence="6 8" id="KW-0472">Membrane</keyword>
<keyword evidence="7" id="KW-0813">Transport</keyword>
<evidence type="ECO:0000256" key="7">
    <source>
        <dbReference type="RuleBase" id="RU003879"/>
    </source>
</evidence>
<gene>
    <name evidence="9" type="ORF">HJO_06550</name>
</gene>
<dbReference type="RefSeq" id="WP_035615155.1">
    <property type="nucleotide sequence ID" value="NZ_ARYK01000002.1"/>
</dbReference>
<dbReference type="GO" id="GO:0005886">
    <property type="term" value="C:plasma membrane"/>
    <property type="evidence" value="ECO:0007669"/>
    <property type="project" value="UniProtKB-SubCell"/>
</dbReference>
<evidence type="ECO:0000256" key="4">
    <source>
        <dbReference type="ARBA" id="ARBA00022692"/>
    </source>
</evidence>
<comment type="caution">
    <text evidence="9">The sequence shown here is derived from an EMBL/GenBank/DDBJ whole genome shotgun (WGS) entry which is preliminary data.</text>
</comment>
<dbReference type="PANTHER" id="PTHR30558">
    <property type="entry name" value="EXBD MEMBRANE COMPONENT OF PMF-DRIVEN MACROMOLECULE IMPORT SYSTEM"/>
    <property type="match status" value="1"/>
</dbReference>
<keyword evidence="5 8" id="KW-1133">Transmembrane helix</keyword>
<evidence type="ECO:0000256" key="6">
    <source>
        <dbReference type="ARBA" id="ARBA00023136"/>
    </source>
</evidence>
<dbReference type="OrthoDB" id="5456447at2"/>
<evidence type="ECO:0000256" key="3">
    <source>
        <dbReference type="ARBA" id="ARBA00022475"/>
    </source>
</evidence>
<evidence type="ECO:0000256" key="8">
    <source>
        <dbReference type="SAM" id="Phobius"/>
    </source>
</evidence>
<dbReference type="EMBL" id="ARYK01000002">
    <property type="protein sequence ID" value="KCZ93493.1"/>
    <property type="molecule type" value="Genomic_DNA"/>
</dbReference>
<dbReference type="PANTHER" id="PTHR30558:SF3">
    <property type="entry name" value="BIOPOLYMER TRANSPORT PROTEIN EXBD-RELATED"/>
    <property type="match status" value="1"/>
</dbReference>
<reference evidence="9 10" key="1">
    <citation type="journal article" date="2014" name="Antonie Van Leeuwenhoek">
        <title>Hyphomonas beringensis sp. nov. and Hyphomonas chukchiensis sp. nov., isolated from surface seawater of the Bering Sea and Chukchi Sea.</title>
        <authorList>
            <person name="Li C."/>
            <person name="Lai Q."/>
            <person name="Li G."/>
            <person name="Dong C."/>
            <person name="Wang J."/>
            <person name="Liao Y."/>
            <person name="Shao Z."/>
        </authorList>
    </citation>
    <scope>NUCLEOTIDE SEQUENCE [LARGE SCALE GENOMIC DNA]</scope>
    <source>
        <strain evidence="9 10">MHS-2</strain>
    </source>
</reference>
<dbReference type="PATRIC" id="fig|1280950.3.peg.1320"/>
<keyword evidence="7" id="KW-0653">Protein transport</keyword>
<comment type="similarity">
    <text evidence="2 7">Belongs to the ExbD/TolR family.</text>
</comment>
<dbReference type="eggNOG" id="COG0848">
    <property type="taxonomic scope" value="Bacteria"/>
</dbReference>
<evidence type="ECO:0000256" key="1">
    <source>
        <dbReference type="ARBA" id="ARBA00004162"/>
    </source>
</evidence>
<sequence>MKFAQPQLKPAGTKISLTPLIDVVFILLLFFMLTSTFADRRSMDMVTPALASVPDVTDALVTLDLTTEGIRFEGQSVAPDALVATLQPRLASGDPVVIQVAPGVGLEACVSVMDALEAAGARSISLRRQDSLQ</sequence>
<accession>A0A059FSR4</accession>
<dbReference type="AlphaFoldDB" id="A0A059FSR4"/>
<name>A0A059FSR4_9PROT</name>
<dbReference type="GO" id="GO:0022857">
    <property type="term" value="F:transmembrane transporter activity"/>
    <property type="evidence" value="ECO:0007669"/>
    <property type="project" value="InterPro"/>
</dbReference>
<protein>
    <submittedName>
        <fullName evidence="9">Biopolymertransporter ExbD/TolR</fullName>
    </submittedName>
</protein>
<evidence type="ECO:0000313" key="10">
    <source>
        <dbReference type="Proteomes" id="UP000025171"/>
    </source>
</evidence>
<keyword evidence="10" id="KW-1185">Reference proteome</keyword>
<dbReference type="Pfam" id="PF02472">
    <property type="entry name" value="ExbD"/>
    <property type="match status" value="1"/>
</dbReference>
<dbReference type="GO" id="GO:0015031">
    <property type="term" value="P:protein transport"/>
    <property type="evidence" value="ECO:0007669"/>
    <property type="project" value="UniProtKB-KW"/>
</dbReference>
<evidence type="ECO:0000256" key="5">
    <source>
        <dbReference type="ARBA" id="ARBA00022989"/>
    </source>
</evidence>
<feature type="transmembrane region" description="Helical" evidence="8">
    <location>
        <begin position="20"/>
        <end position="38"/>
    </location>
</feature>
<dbReference type="InterPro" id="IPR003400">
    <property type="entry name" value="ExbD"/>
</dbReference>
<dbReference type="STRING" id="1280950.HJO_06550"/>
<evidence type="ECO:0000313" key="9">
    <source>
        <dbReference type="EMBL" id="KCZ93493.1"/>
    </source>
</evidence>